<dbReference type="InterPro" id="IPR036291">
    <property type="entry name" value="NAD(P)-bd_dom_sf"/>
</dbReference>
<proteinExistence type="predicted"/>
<gene>
    <name evidence="2" type="ORF">ACFFTL_11575</name>
</gene>
<dbReference type="Proteomes" id="UP001589710">
    <property type="component" value="Unassembled WGS sequence"/>
</dbReference>
<name>A0ABV5R6G1_9ACTN</name>
<organism evidence="2 3">
    <name type="scientific">Streptomyces yanii</name>
    <dbReference type="NCBI Taxonomy" id="78510"/>
    <lineage>
        <taxon>Bacteria</taxon>
        <taxon>Bacillati</taxon>
        <taxon>Actinomycetota</taxon>
        <taxon>Actinomycetes</taxon>
        <taxon>Kitasatosporales</taxon>
        <taxon>Streptomycetaceae</taxon>
        <taxon>Streptomyces</taxon>
    </lineage>
</organism>
<evidence type="ECO:0000313" key="2">
    <source>
        <dbReference type="EMBL" id="MFB9572946.1"/>
    </source>
</evidence>
<evidence type="ECO:0008006" key="4">
    <source>
        <dbReference type="Google" id="ProtNLM"/>
    </source>
</evidence>
<dbReference type="EMBL" id="JBHMCG010000052">
    <property type="protein sequence ID" value="MFB9572946.1"/>
    <property type="molecule type" value="Genomic_DNA"/>
</dbReference>
<evidence type="ECO:0000256" key="1">
    <source>
        <dbReference type="SAM" id="MobiDB-lite"/>
    </source>
</evidence>
<evidence type="ECO:0000313" key="3">
    <source>
        <dbReference type="Proteomes" id="UP001589710"/>
    </source>
</evidence>
<sequence>MKTILIAGGNSGIGLRAAHDLLADGHRLILLGRDPRKGEAALASFGRPTTPTSPASPGSCPSTCHDRKPIQLANHHYAAHLSRTEPGLAAGPCSGRFPGPAAATHSDGARCYSTAVVSARAVSLTSG</sequence>
<dbReference type="SUPFAM" id="SSF51735">
    <property type="entry name" value="NAD(P)-binding Rossmann-fold domains"/>
    <property type="match status" value="1"/>
</dbReference>
<feature type="region of interest" description="Disordered" evidence="1">
    <location>
        <begin position="40"/>
        <end position="66"/>
    </location>
</feature>
<reference evidence="2 3" key="1">
    <citation type="submission" date="2024-09" db="EMBL/GenBank/DDBJ databases">
        <authorList>
            <person name="Sun Q."/>
            <person name="Mori K."/>
        </authorList>
    </citation>
    <scope>NUCLEOTIDE SEQUENCE [LARGE SCALE GENOMIC DNA]</scope>
    <source>
        <strain evidence="2 3">JCM 3331</strain>
    </source>
</reference>
<dbReference type="RefSeq" id="WP_345519049.1">
    <property type="nucleotide sequence ID" value="NZ_BAAAXD010000052.1"/>
</dbReference>
<dbReference type="Gene3D" id="3.40.50.720">
    <property type="entry name" value="NAD(P)-binding Rossmann-like Domain"/>
    <property type="match status" value="1"/>
</dbReference>
<accession>A0ABV5R6G1</accession>
<feature type="compositionally biased region" description="Low complexity" evidence="1">
    <location>
        <begin position="48"/>
        <end position="63"/>
    </location>
</feature>
<keyword evidence="3" id="KW-1185">Reference proteome</keyword>
<protein>
    <recommendedName>
        <fullName evidence="4">SDR family NAD(P)-dependent oxidoreductase</fullName>
    </recommendedName>
</protein>
<comment type="caution">
    <text evidence="2">The sequence shown here is derived from an EMBL/GenBank/DDBJ whole genome shotgun (WGS) entry which is preliminary data.</text>
</comment>